<dbReference type="STRING" id="436010.A0A166VTX3"/>
<feature type="signal peptide" evidence="1">
    <location>
        <begin position="1"/>
        <end position="20"/>
    </location>
</feature>
<evidence type="ECO:0000313" key="3">
    <source>
        <dbReference type="Proteomes" id="UP000076532"/>
    </source>
</evidence>
<dbReference type="OrthoDB" id="10063670at2759"/>
<dbReference type="PROSITE" id="PS51257">
    <property type="entry name" value="PROKAR_LIPOPROTEIN"/>
    <property type="match status" value="1"/>
</dbReference>
<dbReference type="PANTHER" id="PTHR37475:SF1">
    <property type="entry name" value="ZYGOTE-SPECIFIC PROTEIN"/>
    <property type="match status" value="1"/>
</dbReference>
<dbReference type="AlphaFoldDB" id="A0A166VTX3"/>
<protein>
    <recommendedName>
        <fullName evidence="4">Hydrophobin</fullName>
    </recommendedName>
</protein>
<name>A0A166VTX3_9AGAM</name>
<accession>A0A166VTX3</accession>
<keyword evidence="3" id="KW-1185">Reference proteome</keyword>
<keyword evidence="1" id="KW-0732">Signal</keyword>
<evidence type="ECO:0000256" key="1">
    <source>
        <dbReference type="SAM" id="SignalP"/>
    </source>
</evidence>
<sequence>MRFTLIALLAVIAAATPALGGPLAALACQTGCISLTATCYAAAGFIFAPTVIGVPPAIITCNVALGTCTAGATVVLFAPTP</sequence>
<feature type="chain" id="PRO_5007881419" description="Hydrophobin" evidence="1">
    <location>
        <begin position="21"/>
        <end position="81"/>
    </location>
</feature>
<organism evidence="2 3">
    <name type="scientific">Athelia psychrophila</name>
    <dbReference type="NCBI Taxonomy" id="1759441"/>
    <lineage>
        <taxon>Eukaryota</taxon>
        <taxon>Fungi</taxon>
        <taxon>Dikarya</taxon>
        <taxon>Basidiomycota</taxon>
        <taxon>Agaricomycotina</taxon>
        <taxon>Agaricomycetes</taxon>
        <taxon>Agaricomycetidae</taxon>
        <taxon>Atheliales</taxon>
        <taxon>Atheliaceae</taxon>
        <taxon>Athelia</taxon>
    </lineage>
</organism>
<proteinExistence type="predicted"/>
<dbReference type="Proteomes" id="UP000076532">
    <property type="component" value="Unassembled WGS sequence"/>
</dbReference>
<evidence type="ECO:0000313" key="2">
    <source>
        <dbReference type="EMBL" id="KZP33058.1"/>
    </source>
</evidence>
<reference evidence="2 3" key="1">
    <citation type="journal article" date="2016" name="Mol. Biol. Evol.">
        <title>Comparative Genomics of Early-Diverging Mushroom-Forming Fungi Provides Insights into the Origins of Lignocellulose Decay Capabilities.</title>
        <authorList>
            <person name="Nagy L.G."/>
            <person name="Riley R."/>
            <person name="Tritt A."/>
            <person name="Adam C."/>
            <person name="Daum C."/>
            <person name="Floudas D."/>
            <person name="Sun H."/>
            <person name="Yadav J.S."/>
            <person name="Pangilinan J."/>
            <person name="Larsson K.H."/>
            <person name="Matsuura K."/>
            <person name="Barry K."/>
            <person name="Labutti K."/>
            <person name="Kuo R."/>
            <person name="Ohm R.A."/>
            <person name="Bhattacharya S.S."/>
            <person name="Shirouzu T."/>
            <person name="Yoshinaga Y."/>
            <person name="Martin F.M."/>
            <person name="Grigoriev I.V."/>
            <person name="Hibbett D.S."/>
        </authorList>
    </citation>
    <scope>NUCLEOTIDE SEQUENCE [LARGE SCALE GENOMIC DNA]</scope>
    <source>
        <strain evidence="2 3">CBS 109695</strain>
    </source>
</reference>
<dbReference type="PANTHER" id="PTHR37475">
    <property type="entry name" value="ZYGOTE-SPECIFIC CLASS V COPY B GENE PROTEIN"/>
    <property type="match status" value="1"/>
</dbReference>
<gene>
    <name evidence="2" type="ORF">FIBSPDRAFT_943490</name>
</gene>
<evidence type="ECO:0008006" key="4">
    <source>
        <dbReference type="Google" id="ProtNLM"/>
    </source>
</evidence>
<dbReference type="EMBL" id="KV417483">
    <property type="protein sequence ID" value="KZP33058.1"/>
    <property type="molecule type" value="Genomic_DNA"/>
</dbReference>